<dbReference type="KEGG" id="spir:CWM47_03420"/>
<dbReference type="Proteomes" id="UP000232883">
    <property type="component" value="Chromosome"/>
</dbReference>
<dbReference type="EMBL" id="CP025096">
    <property type="protein sequence ID" value="AUD00948.1"/>
    <property type="molecule type" value="Genomic_DNA"/>
</dbReference>
<protein>
    <submittedName>
        <fullName evidence="1">Uncharacterized protein</fullName>
    </submittedName>
</protein>
<sequence length="130" mass="15357">MYQNKQFLKQLQALLMAHPDMTWESDGSEPMQPVRLAWHRLYDKTKSGYTRWGQEPDGDAEDRLTYQADNDVENGHMADLKAMFSGKQLISIKREQIGQPNPEHPIYYDLYILARFGWWYVGFRTKLIET</sequence>
<name>A0A2K8YTQ6_9BACT</name>
<accession>A0A2K8YTQ6</accession>
<reference evidence="1 2" key="1">
    <citation type="submission" date="2017-11" db="EMBL/GenBank/DDBJ databases">
        <title>Taxonomic description and genome sequences of Spirosoma HA7 sp. nov., isolated from pollen microhabitat of Corylus avellana.</title>
        <authorList>
            <person name="Ambika Manirajan B."/>
            <person name="Suarez C."/>
            <person name="Ratering S."/>
            <person name="Geissler-Plaum R."/>
            <person name="Cardinale M."/>
            <person name="Sylvia S."/>
        </authorList>
    </citation>
    <scope>NUCLEOTIDE SEQUENCE [LARGE SCALE GENOMIC DNA]</scope>
    <source>
        <strain evidence="1 2">HA7</strain>
    </source>
</reference>
<keyword evidence="2" id="KW-1185">Reference proteome</keyword>
<dbReference type="RefSeq" id="WP_100986371.1">
    <property type="nucleotide sequence ID" value="NZ_CP025096.1"/>
</dbReference>
<evidence type="ECO:0000313" key="1">
    <source>
        <dbReference type="EMBL" id="AUD00948.1"/>
    </source>
</evidence>
<dbReference type="AlphaFoldDB" id="A0A2K8YTQ6"/>
<gene>
    <name evidence="1" type="ORF">CWM47_03420</name>
</gene>
<proteinExistence type="predicted"/>
<organism evidence="1 2">
    <name type="scientific">Spirosoma pollinicola</name>
    <dbReference type="NCBI Taxonomy" id="2057025"/>
    <lineage>
        <taxon>Bacteria</taxon>
        <taxon>Pseudomonadati</taxon>
        <taxon>Bacteroidota</taxon>
        <taxon>Cytophagia</taxon>
        <taxon>Cytophagales</taxon>
        <taxon>Cytophagaceae</taxon>
        <taxon>Spirosoma</taxon>
    </lineage>
</organism>
<evidence type="ECO:0000313" key="2">
    <source>
        <dbReference type="Proteomes" id="UP000232883"/>
    </source>
</evidence>